<dbReference type="AlphaFoldDB" id="X0TS56"/>
<feature type="transmembrane region" description="Helical" evidence="1">
    <location>
        <begin position="12"/>
        <end position="29"/>
    </location>
</feature>
<comment type="caution">
    <text evidence="2">The sequence shown here is derived from an EMBL/GenBank/DDBJ whole genome shotgun (WGS) entry which is preliminary data.</text>
</comment>
<name>X0TS56_9ZZZZ</name>
<keyword evidence="1" id="KW-1133">Transmembrane helix</keyword>
<keyword evidence="1" id="KW-0812">Transmembrane</keyword>
<organism evidence="2">
    <name type="scientific">marine sediment metagenome</name>
    <dbReference type="NCBI Taxonomy" id="412755"/>
    <lineage>
        <taxon>unclassified sequences</taxon>
        <taxon>metagenomes</taxon>
        <taxon>ecological metagenomes</taxon>
    </lineage>
</organism>
<proteinExistence type="predicted"/>
<evidence type="ECO:0000313" key="2">
    <source>
        <dbReference type="EMBL" id="GAF90026.1"/>
    </source>
</evidence>
<keyword evidence="1" id="KW-0472">Membrane</keyword>
<gene>
    <name evidence="2" type="ORF">S01H1_29419</name>
</gene>
<protein>
    <submittedName>
        <fullName evidence="2">Uncharacterized protein</fullName>
    </submittedName>
</protein>
<dbReference type="EMBL" id="BARS01018036">
    <property type="protein sequence ID" value="GAF90026.1"/>
    <property type="molecule type" value="Genomic_DNA"/>
</dbReference>
<evidence type="ECO:0000256" key="1">
    <source>
        <dbReference type="SAM" id="Phobius"/>
    </source>
</evidence>
<accession>X0TS56</accession>
<sequence>MKGLGAERRKPMNAFGYGFVGLMALSGWLPCIWPCHPQRIAHGLLQKRSQKQELISGVI</sequence>
<reference evidence="2" key="1">
    <citation type="journal article" date="2014" name="Front. Microbiol.">
        <title>High frequency of phylogenetically diverse reductive dehalogenase-homologous genes in deep subseafloor sedimentary metagenomes.</title>
        <authorList>
            <person name="Kawai M."/>
            <person name="Futagami T."/>
            <person name="Toyoda A."/>
            <person name="Takaki Y."/>
            <person name="Nishi S."/>
            <person name="Hori S."/>
            <person name="Arai W."/>
            <person name="Tsubouchi T."/>
            <person name="Morono Y."/>
            <person name="Uchiyama I."/>
            <person name="Ito T."/>
            <person name="Fujiyama A."/>
            <person name="Inagaki F."/>
            <person name="Takami H."/>
        </authorList>
    </citation>
    <scope>NUCLEOTIDE SEQUENCE</scope>
    <source>
        <strain evidence="2">Expedition CK06-06</strain>
    </source>
</reference>